<evidence type="ECO:0000256" key="3">
    <source>
        <dbReference type="ARBA" id="ARBA00008725"/>
    </source>
</evidence>
<organism evidence="11 12">
    <name type="scientific">Evansella alkalicola</name>
    <dbReference type="NCBI Taxonomy" id="745819"/>
    <lineage>
        <taxon>Bacteria</taxon>
        <taxon>Bacillati</taxon>
        <taxon>Bacillota</taxon>
        <taxon>Bacilli</taxon>
        <taxon>Bacillales</taxon>
        <taxon>Bacillaceae</taxon>
        <taxon>Evansella</taxon>
    </lineage>
</organism>
<evidence type="ECO:0000256" key="7">
    <source>
        <dbReference type="ARBA" id="ARBA00023139"/>
    </source>
</evidence>
<keyword evidence="9" id="KW-0472">Membrane</keyword>
<name>A0ABS6K0J3_9BACI</name>
<dbReference type="SUPFAM" id="SSF53850">
    <property type="entry name" value="Periplasmic binding protein-like II"/>
    <property type="match status" value="1"/>
</dbReference>
<accession>A0ABS6K0J3</accession>
<evidence type="ECO:0000256" key="1">
    <source>
        <dbReference type="ARBA" id="ARBA00002841"/>
    </source>
</evidence>
<keyword evidence="8" id="KW-0449">Lipoprotein</keyword>
<feature type="transmembrane region" description="Helical" evidence="9">
    <location>
        <begin position="12"/>
        <end position="34"/>
    </location>
</feature>
<dbReference type="Gene3D" id="3.40.190.10">
    <property type="entry name" value="Periplasmic binding protein-like II"/>
    <property type="match status" value="2"/>
</dbReference>
<comment type="similarity">
    <text evidence="3">Belongs to the PstS family.</text>
</comment>
<feature type="domain" description="PBP" evidence="10">
    <location>
        <begin position="138"/>
        <end position="376"/>
    </location>
</feature>
<feature type="transmembrane region" description="Helical" evidence="9">
    <location>
        <begin position="71"/>
        <end position="90"/>
    </location>
</feature>
<evidence type="ECO:0000256" key="6">
    <source>
        <dbReference type="ARBA" id="ARBA00022729"/>
    </source>
</evidence>
<dbReference type="InterPro" id="IPR050811">
    <property type="entry name" value="Phosphate_ABC_transporter"/>
</dbReference>
<keyword evidence="9" id="KW-0812">Transmembrane</keyword>
<dbReference type="Pfam" id="PF12849">
    <property type="entry name" value="PBP_like_2"/>
    <property type="match status" value="1"/>
</dbReference>
<evidence type="ECO:0000256" key="9">
    <source>
        <dbReference type="SAM" id="Phobius"/>
    </source>
</evidence>
<dbReference type="PANTHER" id="PTHR30570:SF1">
    <property type="entry name" value="PHOSPHATE-BINDING PROTEIN PSTS"/>
    <property type="match status" value="1"/>
</dbReference>
<dbReference type="RefSeq" id="WP_088073639.1">
    <property type="nucleotide sequence ID" value="NZ_JAHQCR010000063.1"/>
</dbReference>
<comment type="function">
    <text evidence="1">Part of the ABC transporter complex PstSACB involved in phosphate import.</text>
</comment>
<evidence type="ECO:0000256" key="2">
    <source>
        <dbReference type="ARBA" id="ARBA00004193"/>
    </source>
</evidence>
<dbReference type="Proteomes" id="UP000790580">
    <property type="component" value="Unassembled WGS sequence"/>
</dbReference>
<keyword evidence="12" id="KW-1185">Reference proteome</keyword>
<reference evidence="11 12" key="1">
    <citation type="submission" date="2021-06" db="EMBL/GenBank/DDBJ databases">
        <title>Bacillus sp. RD4P76, an endophyte from a halophyte.</title>
        <authorList>
            <person name="Sun J.-Q."/>
        </authorList>
    </citation>
    <scope>NUCLEOTIDE SEQUENCE [LARGE SCALE GENOMIC DNA]</scope>
    <source>
        <strain evidence="11 12">JCM 17098</strain>
    </source>
</reference>
<evidence type="ECO:0000259" key="10">
    <source>
        <dbReference type="Pfam" id="PF12849"/>
    </source>
</evidence>
<comment type="subunit">
    <text evidence="4">The complex is composed of two ATP-binding proteins (PstB), two transmembrane proteins (PstC and PstA) and a solute-binding protein (PstS).</text>
</comment>
<evidence type="ECO:0000256" key="4">
    <source>
        <dbReference type="ARBA" id="ARBA00011529"/>
    </source>
</evidence>
<evidence type="ECO:0000313" key="11">
    <source>
        <dbReference type="EMBL" id="MBU9722880.1"/>
    </source>
</evidence>
<keyword evidence="5" id="KW-0813">Transport</keyword>
<feature type="transmembrane region" description="Helical" evidence="9">
    <location>
        <begin position="40"/>
        <end position="59"/>
    </location>
</feature>
<evidence type="ECO:0000256" key="8">
    <source>
        <dbReference type="ARBA" id="ARBA00023288"/>
    </source>
</evidence>
<keyword evidence="9" id="KW-1133">Transmembrane helix</keyword>
<dbReference type="EMBL" id="JAHQCR010000063">
    <property type="protein sequence ID" value="MBU9722880.1"/>
    <property type="molecule type" value="Genomic_DNA"/>
</dbReference>
<keyword evidence="5" id="KW-0592">Phosphate transport</keyword>
<keyword evidence="6" id="KW-0732">Signal</keyword>
<evidence type="ECO:0000313" key="12">
    <source>
        <dbReference type="Proteomes" id="UP000790580"/>
    </source>
</evidence>
<protein>
    <submittedName>
        <fullName evidence="11">Substrate-binding domain-containing protein</fullName>
    </submittedName>
</protein>
<evidence type="ECO:0000256" key="5">
    <source>
        <dbReference type="ARBA" id="ARBA00022592"/>
    </source>
</evidence>
<comment type="subcellular location">
    <subcellularLocation>
        <location evidence="2">Cell membrane</location>
        <topology evidence="2">Lipid-anchor</topology>
    </subcellularLocation>
</comment>
<sequence length="390" mass="42782">MKTTSVGVRVVYVILFSGLIVFGGFVTTIITLLAGLRQDFYVPFIITTCIGLIVFFIINQFQLLKKRLQKISVGIFAGVIVIALSANIAYEVYIDNLEMVKDTEVDLMAYEPFKEGSNVARLDGPASLQLADENLPRLDGATALYPVYAAFVQATYPEKLYDPYGTIVMSTKTGGAYENLVKGEVDIIFAAGPSAGQQRQADLHGVELEMIPIGREAFVFFVNARNPVEGLTIEEIQNIYAGDITSWSEVGGDNDAIRAFQRPEGSGSQTALENLMGDIPLMTPPTEDIVGGMGGIISETSNYKNYRNALGYSFRYYSTEMVQDGGIKHLAVNGVYPSKETIRSGEYPIASEFYAITAGSDNPHIDEFIEWILSEEGQELIEKTGYVPIK</sequence>
<proteinExistence type="inferred from homology"/>
<dbReference type="InterPro" id="IPR024370">
    <property type="entry name" value="PBP_domain"/>
</dbReference>
<gene>
    <name evidence="11" type="ORF">KS407_15795</name>
</gene>
<keyword evidence="7" id="KW-0564">Palmitate</keyword>
<dbReference type="PANTHER" id="PTHR30570">
    <property type="entry name" value="PERIPLASMIC PHOSPHATE BINDING COMPONENT OF PHOSPHATE ABC TRANSPORTER"/>
    <property type="match status" value="1"/>
</dbReference>
<comment type="caution">
    <text evidence="11">The sequence shown here is derived from an EMBL/GenBank/DDBJ whole genome shotgun (WGS) entry which is preliminary data.</text>
</comment>